<dbReference type="OrthoDB" id="124855at2759"/>
<dbReference type="GO" id="GO:0006355">
    <property type="term" value="P:regulation of DNA-templated transcription"/>
    <property type="evidence" value="ECO:0007669"/>
    <property type="project" value="InterPro"/>
</dbReference>
<comment type="subcellular location">
    <subcellularLocation>
        <location evidence="1">Nucleus</location>
    </subcellularLocation>
</comment>
<dbReference type="Proteomes" id="UP000183832">
    <property type="component" value="Unassembled WGS sequence"/>
</dbReference>
<dbReference type="Pfam" id="PF22732">
    <property type="entry name" value="MSL3_chromo-like"/>
    <property type="match status" value="1"/>
</dbReference>
<dbReference type="GO" id="GO:0006325">
    <property type="term" value="P:chromatin organization"/>
    <property type="evidence" value="ECO:0007669"/>
    <property type="project" value="UniProtKB-KW"/>
</dbReference>
<dbReference type="SMART" id="SM00298">
    <property type="entry name" value="CHROMO"/>
    <property type="match status" value="1"/>
</dbReference>
<evidence type="ECO:0000256" key="4">
    <source>
        <dbReference type="ARBA" id="ARBA00023163"/>
    </source>
</evidence>
<accession>A0A1J1HVW2</accession>
<keyword evidence="5" id="KW-0539">Nucleus</keyword>
<proteinExistence type="predicted"/>
<dbReference type="Gene3D" id="1.10.274.30">
    <property type="entry name" value="MRG domain"/>
    <property type="match status" value="1"/>
</dbReference>
<keyword evidence="4" id="KW-0804">Transcription</keyword>
<dbReference type="PIRSF" id="PIRSF038133">
    <property type="entry name" value="HAT_Nua4_EAF3/MRG15"/>
    <property type="match status" value="1"/>
</dbReference>
<dbReference type="AlphaFoldDB" id="A0A1J1HVW2"/>
<feature type="compositionally biased region" description="Low complexity" evidence="6">
    <location>
        <begin position="123"/>
        <end position="136"/>
    </location>
</feature>
<dbReference type="PANTHER" id="PTHR10880:SF48">
    <property type="entry name" value="MORTALITY FACTOR 4 LIKE 2"/>
    <property type="match status" value="1"/>
</dbReference>
<feature type="compositionally biased region" description="Basic residues" evidence="6">
    <location>
        <begin position="81"/>
        <end position="90"/>
    </location>
</feature>
<dbReference type="Pfam" id="PF05712">
    <property type="entry name" value="MRG"/>
    <property type="match status" value="1"/>
</dbReference>
<dbReference type="InterPro" id="IPR026541">
    <property type="entry name" value="MRG_dom"/>
</dbReference>
<dbReference type="InterPro" id="IPR000953">
    <property type="entry name" value="Chromo/chromo_shadow_dom"/>
</dbReference>
<keyword evidence="9" id="KW-1185">Reference proteome</keyword>
<evidence type="ECO:0000256" key="1">
    <source>
        <dbReference type="ARBA" id="ARBA00004123"/>
    </source>
</evidence>
<dbReference type="InterPro" id="IPR053820">
    <property type="entry name" value="MSL3_chromo-like"/>
</dbReference>
<dbReference type="Gene3D" id="2.30.30.140">
    <property type="match status" value="1"/>
</dbReference>
<feature type="region of interest" description="Disordered" evidence="6">
    <location>
        <begin position="76"/>
        <end position="163"/>
    </location>
</feature>
<organism evidence="8 9">
    <name type="scientific">Clunio marinus</name>
    <dbReference type="NCBI Taxonomy" id="568069"/>
    <lineage>
        <taxon>Eukaryota</taxon>
        <taxon>Metazoa</taxon>
        <taxon>Ecdysozoa</taxon>
        <taxon>Arthropoda</taxon>
        <taxon>Hexapoda</taxon>
        <taxon>Insecta</taxon>
        <taxon>Pterygota</taxon>
        <taxon>Neoptera</taxon>
        <taxon>Endopterygota</taxon>
        <taxon>Diptera</taxon>
        <taxon>Nematocera</taxon>
        <taxon>Chironomoidea</taxon>
        <taxon>Chironomidae</taxon>
        <taxon>Clunio</taxon>
    </lineage>
</organism>
<reference evidence="8 9" key="1">
    <citation type="submission" date="2015-04" db="EMBL/GenBank/DDBJ databases">
        <authorList>
            <person name="Syromyatnikov M.Y."/>
            <person name="Popov V.N."/>
        </authorList>
    </citation>
    <scope>NUCLEOTIDE SEQUENCE [LARGE SCALE GENOMIC DNA]</scope>
</reference>
<evidence type="ECO:0000313" key="8">
    <source>
        <dbReference type="EMBL" id="CRK92123.1"/>
    </source>
</evidence>
<evidence type="ECO:0000256" key="3">
    <source>
        <dbReference type="ARBA" id="ARBA00023015"/>
    </source>
</evidence>
<dbReference type="GO" id="GO:0035267">
    <property type="term" value="C:NuA4 histone acetyltransferase complex"/>
    <property type="evidence" value="ECO:0007669"/>
    <property type="project" value="TreeGrafter"/>
</dbReference>
<dbReference type="SUPFAM" id="SSF54160">
    <property type="entry name" value="Chromo domain-like"/>
    <property type="match status" value="1"/>
</dbReference>
<dbReference type="GO" id="GO:0005634">
    <property type="term" value="C:nucleus"/>
    <property type="evidence" value="ECO:0007669"/>
    <property type="project" value="UniProtKB-SubCell"/>
</dbReference>
<dbReference type="PROSITE" id="PS51640">
    <property type="entry name" value="MRG"/>
    <property type="match status" value="1"/>
</dbReference>
<evidence type="ECO:0000256" key="6">
    <source>
        <dbReference type="SAM" id="MobiDB-lite"/>
    </source>
</evidence>
<dbReference type="InterPro" id="IPR008676">
    <property type="entry name" value="MRG"/>
</dbReference>
<evidence type="ECO:0000259" key="7">
    <source>
        <dbReference type="SMART" id="SM00298"/>
    </source>
</evidence>
<gene>
    <name evidence="8" type="ORF">CLUMA_CG005724</name>
</gene>
<dbReference type="EMBL" id="CVRI01000024">
    <property type="protein sequence ID" value="CRK92123.1"/>
    <property type="molecule type" value="Genomic_DNA"/>
</dbReference>
<evidence type="ECO:0000256" key="2">
    <source>
        <dbReference type="ARBA" id="ARBA00022853"/>
    </source>
</evidence>
<protein>
    <submittedName>
        <fullName evidence="8">CLUMA_CG005724, isoform A</fullName>
    </submittedName>
</protein>
<dbReference type="STRING" id="568069.A0A1J1HVW2"/>
<keyword evidence="3" id="KW-0805">Transcription regulation</keyword>
<feature type="compositionally biased region" description="Basic and acidic residues" evidence="6">
    <location>
        <begin position="137"/>
        <end position="147"/>
    </location>
</feature>
<evidence type="ECO:0000256" key="5">
    <source>
        <dbReference type="ARBA" id="ARBA00023242"/>
    </source>
</evidence>
<dbReference type="InterPro" id="IPR038217">
    <property type="entry name" value="MRG_C_sf"/>
</dbReference>
<sequence length="342" mass="39064">MSQVKFTDGEKVLCYHGQLIYEAKLLKTQVKDRTVKYYIHYAGWSKNWDEWVQENRVLKFNEANVQLQKEIQKKMENSTKISKKAAKSGSKKVDSSFDDAATSRSSTPSKDVGKDSTPRSRGSSVKPTASTSTTSSKESRSIDDDIMKKKRQRLDTSVSNEGEEKINKPEINISIPKDLKTFLVDDWHAINSQHKLVELPAKITVEEIVDKYKQHKKSKSSGSGAGKGQSCEDISNGILEYFNVMLGSQLLYKVERTQYADILQKYPDKPMSQIYGAFHLLRLFVKLGTVLSFTTLDKHNIRVLIGHLGEFLKFLESEQKEFFTMSSFNHHQTSEYLRRANQ</sequence>
<dbReference type="CDD" id="cd18983">
    <property type="entry name" value="CBD_MSL3_like"/>
    <property type="match status" value="1"/>
</dbReference>
<keyword evidence="2" id="KW-0156">Chromatin regulator</keyword>
<feature type="domain" description="Chromo" evidence="7">
    <location>
        <begin position="20"/>
        <end position="75"/>
    </location>
</feature>
<evidence type="ECO:0000313" key="9">
    <source>
        <dbReference type="Proteomes" id="UP000183832"/>
    </source>
</evidence>
<dbReference type="InterPro" id="IPR016197">
    <property type="entry name" value="Chromo-like_dom_sf"/>
</dbReference>
<name>A0A1J1HVW2_9DIPT</name>
<dbReference type="PANTHER" id="PTHR10880">
    <property type="entry name" value="MORTALITY FACTOR 4-LIKE PROTEIN"/>
    <property type="match status" value="1"/>
</dbReference>